<evidence type="ECO:0000313" key="2">
    <source>
        <dbReference type="EMBL" id="KAJ8906160.1"/>
    </source>
</evidence>
<comment type="caution">
    <text evidence="2">The sequence shown here is derived from an EMBL/GenBank/DDBJ whole genome shotgun (WGS) entry which is preliminary data.</text>
</comment>
<name>A0AAV8UUC7_9RHOD</name>
<proteinExistence type="predicted"/>
<dbReference type="Proteomes" id="UP001157974">
    <property type="component" value="Unassembled WGS sequence"/>
</dbReference>
<keyword evidence="3" id="KW-1185">Reference proteome</keyword>
<evidence type="ECO:0000256" key="1">
    <source>
        <dbReference type="SAM" id="Coils"/>
    </source>
</evidence>
<sequence length="120" mass="14237">MQQINKTRLIQWLEEKLVENARVLESLGEELVEARLVQTEASDVLMSVKYEVDQLEDIVTERENRLRRLKQGDSEVHPEMGDLRVLRKEENQILQEVQDLTNRYPQLEETFSKEWKKLGS</sequence>
<gene>
    <name evidence="2" type="ORF">NDN08_002655</name>
</gene>
<feature type="coiled-coil region" evidence="1">
    <location>
        <begin position="52"/>
        <end position="110"/>
    </location>
</feature>
<dbReference type="AlphaFoldDB" id="A0AAV8UUC7"/>
<organism evidence="2 3">
    <name type="scientific">Rhodosorus marinus</name>
    <dbReference type="NCBI Taxonomy" id="101924"/>
    <lineage>
        <taxon>Eukaryota</taxon>
        <taxon>Rhodophyta</taxon>
        <taxon>Stylonematophyceae</taxon>
        <taxon>Stylonematales</taxon>
        <taxon>Stylonemataceae</taxon>
        <taxon>Rhodosorus</taxon>
    </lineage>
</organism>
<evidence type="ECO:0008006" key="4">
    <source>
        <dbReference type="Google" id="ProtNLM"/>
    </source>
</evidence>
<reference evidence="2 3" key="1">
    <citation type="journal article" date="2023" name="Nat. Commun.">
        <title>Origin of minicircular mitochondrial genomes in red algae.</title>
        <authorList>
            <person name="Lee Y."/>
            <person name="Cho C.H."/>
            <person name="Lee Y.M."/>
            <person name="Park S.I."/>
            <person name="Yang J.H."/>
            <person name="West J.A."/>
            <person name="Bhattacharya D."/>
            <person name="Yoon H.S."/>
        </authorList>
    </citation>
    <scope>NUCLEOTIDE SEQUENCE [LARGE SCALE GENOMIC DNA]</scope>
    <source>
        <strain evidence="2 3">CCMP1338</strain>
        <tissue evidence="2">Whole cell</tissue>
    </source>
</reference>
<keyword evidence="1" id="KW-0175">Coiled coil</keyword>
<accession>A0AAV8UUC7</accession>
<protein>
    <recommendedName>
        <fullName evidence="4">Component of oligomeric Golgi complex 7</fullName>
    </recommendedName>
</protein>
<evidence type="ECO:0000313" key="3">
    <source>
        <dbReference type="Proteomes" id="UP001157974"/>
    </source>
</evidence>
<dbReference type="EMBL" id="JAMWBK010000004">
    <property type="protein sequence ID" value="KAJ8906160.1"/>
    <property type="molecule type" value="Genomic_DNA"/>
</dbReference>